<dbReference type="AlphaFoldDB" id="A0A345YD57"/>
<dbReference type="InterPro" id="IPR001128">
    <property type="entry name" value="Cyt_P450"/>
</dbReference>
<accession>A0A345YD57</accession>
<name>A0A345YD57_9SPHN</name>
<dbReference type="Gene3D" id="1.10.630.10">
    <property type="entry name" value="Cytochrome P450"/>
    <property type="match status" value="1"/>
</dbReference>
<keyword evidence="2" id="KW-0408">Iron</keyword>
<dbReference type="RefSeq" id="WP_115416045.1">
    <property type="nucleotide sequence ID" value="NZ_CP031357.1"/>
</dbReference>
<dbReference type="Pfam" id="PF00067">
    <property type="entry name" value="p450"/>
    <property type="match status" value="1"/>
</dbReference>
<dbReference type="PROSITE" id="PS00086">
    <property type="entry name" value="CYTOCHROME_P450"/>
    <property type="match status" value="1"/>
</dbReference>
<dbReference type="InterPro" id="IPR002397">
    <property type="entry name" value="Cyt_P450_B"/>
</dbReference>
<dbReference type="OrthoDB" id="5522954at2"/>
<dbReference type="KEGG" id="err:DVR09_05445"/>
<evidence type="ECO:0000256" key="2">
    <source>
        <dbReference type="RuleBase" id="RU000461"/>
    </source>
</evidence>
<keyword evidence="2" id="KW-0349">Heme</keyword>
<dbReference type="GO" id="GO:0008395">
    <property type="term" value="F:steroid hydroxylase activity"/>
    <property type="evidence" value="ECO:0007669"/>
    <property type="project" value="TreeGrafter"/>
</dbReference>
<dbReference type="PANTHER" id="PTHR46696">
    <property type="entry name" value="P450, PUTATIVE (EUROFUNG)-RELATED"/>
    <property type="match status" value="1"/>
</dbReference>
<dbReference type="Proteomes" id="UP000254508">
    <property type="component" value="Chromosome"/>
</dbReference>
<dbReference type="PRINTS" id="PR00359">
    <property type="entry name" value="BP450"/>
</dbReference>
<dbReference type="InterPro" id="IPR017972">
    <property type="entry name" value="Cyt_P450_CS"/>
</dbReference>
<comment type="similarity">
    <text evidence="1 2">Belongs to the cytochrome P450 family.</text>
</comment>
<dbReference type="GO" id="GO:0036199">
    <property type="term" value="F:cholest-4-en-3-one 26-monooxygenase activity"/>
    <property type="evidence" value="ECO:0007669"/>
    <property type="project" value="TreeGrafter"/>
</dbReference>
<dbReference type="GO" id="GO:0020037">
    <property type="term" value="F:heme binding"/>
    <property type="evidence" value="ECO:0007669"/>
    <property type="project" value="InterPro"/>
</dbReference>
<dbReference type="GO" id="GO:0006707">
    <property type="term" value="P:cholesterol catabolic process"/>
    <property type="evidence" value="ECO:0007669"/>
    <property type="project" value="TreeGrafter"/>
</dbReference>
<sequence length="396" mass="45134">MSISYSPYDESLWSHPWDTYKRMQDEAPAYYIEDLDCWALTRFEDIWKASMDRKAYTATHGTSPDALFLSEAPQPEVFLFMDPPAHGRTRGLIGRSYLKDKIALIEDHVRGVVRTETAPMLSTGEIDVYRLASRTALQLIAAFIGLEYEEALRIRGYIDRFYLREPGVRGTTPEGAQAFAEAREYIMGLIEKYRQNPPAEHSHIVTWLNADVDGNRLTDEQIFFSIFAMVITGSDTLPLTTACTVYNLAANPDQLGMVRDDPTLCAAAFEEAARFDQPTNMLGRRVCQEVELHGETMRPGQSVLFLYAAACRDEREFDEPDRFDITRRQRRNLSFGTGLHFCLGQHLARLEGQVLLQEILAAVGDFEVRHDRCERIRGEFLQGFCQLPISFKPHAN</sequence>
<gene>
    <name evidence="3" type="ORF">DVR09_05445</name>
</gene>
<evidence type="ECO:0000313" key="3">
    <source>
        <dbReference type="EMBL" id="AXK41859.1"/>
    </source>
</evidence>
<dbReference type="GO" id="GO:0005506">
    <property type="term" value="F:iron ion binding"/>
    <property type="evidence" value="ECO:0007669"/>
    <property type="project" value="InterPro"/>
</dbReference>
<reference evidence="4" key="1">
    <citation type="submission" date="2018-07" db="EMBL/GenBank/DDBJ databases">
        <title>Genome sequence of Erythrobacter strain YH-07, an antagonistic bacterium isolated from Yellow Sea.</title>
        <authorList>
            <person name="Tang T."/>
            <person name="Liu Q."/>
            <person name="Sun X."/>
        </authorList>
    </citation>
    <scope>NUCLEOTIDE SEQUENCE [LARGE SCALE GENOMIC DNA]</scope>
    <source>
        <strain evidence="4">YH-07</strain>
    </source>
</reference>
<evidence type="ECO:0000256" key="1">
    <source>
        <dbReference type="ARBA" id="ARBA00010617"/>
    </source>
</evidence>
<keyword evidence="2" id="KW-0560">Oxidoreductase</keyword>
<proteinExistence type="inferred from homology"/>
<keyword evidence="2" id="KW-0503">Monooxygenase</keyword>
<dbReference type="PANTHER" id="PTHR46696:SF4">
    <property type="entry name" value="BIOTIN BIOSYNTHESIS CYTOCHROME P450"/>
    <property type="match status" value="1"/>
</dbReference>
<keyword evidence="2" id="KW-0479">Metal-binding</keyword>
<keyword evidence="4" id="KW-1185">Reference proteome</keyword>
<dbReference type="EMBL" id="CP031357">
    <property type="protein sequence ID" value="AXK41859.1"/>
    <property type="molecule type" value="Genomic_DNA"/>
</dbReference>
<organism evidence="3 4">
    <name type="scientific">Erythrobacter aureus</name>
    <dbReference type="NCBI Taxonomy" id="2182384"/>
    <lineage>
        <taxon>Bacteria</taxon>
        <taxon>Pseudomonadati</taxon>
        <taxon>Pseudomonadota</taxon>
        <taxon>Alphaproteobacteria</taxon>
        <taxon>Sphingomonadales</taxon>
        <taxon>Erythrobacteraceae</taxon>
        <taxon>Erythrobacter/Porphyrobacter group</taxon>
        <taxon>Erythrobacter</taxon>
    </lineage>
</organism>
<dbReference type="SUPFAM" id="SSF48264">
    <property type="entry name" value="Cytochrome P450"/>
    <property type="match status" value="1"/>
</dbReference>
<dbReference type="InterPro" id="IPR036396">
    <property type="entry name" value="Cyt_P450_sf"/>
</dbReference>
<evidence type="ECO:0000313" key="4">
    <source>
        <dbReference type="Proteomes" id="UP000254508"/>
    </source>
</evidence>
<protein>
    <submittedName>
        <fullName evidence="3">Cytochrome P450</fullName>
    </submittedName>
</protein>